<accession>A0AAD6HMT2</accession>
<dbReference type="InterPro" id="IPR050493">
    <property type="entry name" value="FAD-dep_Monooxygenase_BioMet"/>
</dbReference>
<comment type="caution">
    <text evidence="7">The sequence shown here is derived from an EMBL/GenBank/DDBJ whole genome shotgun (WGS) entry which is preliminary data.</text>
</comment>
<keyword evidence="5" id="KW-0503">Monooxygenase</keyword>
<dbReference type="EMBL" id="JAQJAN010000006">
    <property type="protein sequence ID" value="KAJ5727698.1"/>
    <property type="molecule type" value="Genomic_DNA"/>
</dbReference>
<dbReference type="PANTHER" id="PTHR13789:SF309">
    <property type="entry name" value="PUTATIVE (AFU_ORTHOLOGUE AFUA_6G14510)-RELATED"/>
    <property type="match status" value="1"/>
</dbReference>
<proteinExistence type="inferred from homology"/>
<reference evidence="7" key="2">
    <citation type="submission" date="2023-01" db="EMBL/GenBank/DDBJ databases">
        <authorList>
            <person name="Petersen C."/>
        </authorList>
    </citation>
    <scope>NUCLEOTIDE SEQUENCE</scope>
    <source>
        <strain evidence="7">IBT 17514</strain>
    </source>
</reference>
<feature type="domain" description="FAD-binding" evidence="6">
    <location>
        <begin position="300"/>
        <end position="338"/>
    </location>
</feature>
<protein>
    <recommendedName>
        <fullName evidence="6">FAD-binding domain-containing protein</fullName>
    </recommendedName>
</protein>
<dbReference type="GO" id="GO:0071949">
    <property type="term" value="F:FAD binding"/>
    <property type="evidence" value="ECO:0007669"/>
    <property type="project" value="InterPro"/>
</dbReference>
<evidence type="ECO:0000256" key="3">
    <source>
        <dbReference type="ARBA" id="ARBA00022827"/>
    </source>
</evidence>
<dbReference type="GO" id="GO:0004497">
    <property type="term" value="F:monooxygenase activity"/>
    <property type="evidence" value="ECO:0007669"/>
    <property type="project" value="UniProtKB-KW"/>
</dbReference>
<evidence type="ECO:0000256" key="1">
    <source>
        <dbReference type="ARBA" id="ARBA00007992"/>
    </source>
</evidence>
<evidence type="ECO:0000256" key="5">
    <source>
        <dbReference type="ARBA" id="ARBA00023033"/>
    </source>
</evidence>
<name>A0AAD6HMT2_9EURO</name>
<evidence type="ECO:0000259" key="6">
    <source>
        <dbReference type="Pfam" id="PF01494"/>
    </source>
</evidence>
<dbReference type="Proteomes" id="UP001215712">
    <property type="component" value="Unassembled WGS sequence"/>
</dbReference>
<keyword evidence="2" id="KW-0285">Flavoprotein</keyword>
<organism evidence="7 8">
    <name type="scientific">Penicillium malachiteum</name>
    <dbReference type="NCBI Taxonomy" id="1324776"/>
    <lineage>
        <taxon>Eukaryota</taxon>
        <taxon>Fungi</taxon>
        <taxon>Dikarya</taxon>
        <taxon>Ascomycota</taxon>
        <taxon>Pezizomycotina</taxon>
        <taxon>Eurotiomycetes</taxon>
        <taxon>Eurotiomycetidae</taxon>
        <taxon>Eurotiales</taxon>
        <taxon>Aspergillaceae</taxon>
        <taxon>Penicillium</taxon>
    </lineage>
</organism>
<dbReference type="InterPro" id="IPR002938">
    <property type="entry name" value="FAD-bd"/>
</dbReference>
<dbReference type="InterPro" id="IPR036188">
    <property type="entry name" value="FAD/NAD-bd_sf"/>
</dbReference>
<evidence type="ECO:0000313" key="7">
    <source>
        <dbReference type="EMBL" id="KAJ5727698.1"/>
    </source>
</evidence>
<feature type="domain" description="FAD-binding" evidence="6">
    <location>
        <begin position="7"/>
        <end position="234"/>
    </location>
</feature>
<evidence type="ECO:0000256" key="2">
    <source>
        <dbReference type="ARBA" id="ARBA00022630"/>
    </source>
</evidence>
<dbReference type="Pfam" id="PF01494">
    <property type="entry name" value="FAD_binding_3"/>
    <property type="match status" value="2"/>
</dbReference>
<dbReference type="Gene3D" id="3.50.50.60">
    <property type="entry name" value="FAD/NAD(P)-binding domain"/>
    <property type="match status" value="1"/>
</dbReference>
<evidence type="ECO:0000256" key="4">
    <source>
        <dbReference type="ARBA" id="ARBA00023002"/>
    </source>
</evidence>
<keyword evidence="8" id="KW-1185">Reference proteome</keyword>
<comment type="similarity">
    <text evidence="1">Belongs to the paxM FAD-dependent monooxygenase family.</text>
</comment>
<dbReference type="PANTHER" id="PTHR13789">
    <property type="entry name" value="MONOOXYGENASE"/>
    <property type="match status" value="1"/>
</dbReference>
<gene>
    <name evidence="7" type="ORF">N7493_005518</name>
</gene>
<dbReference type="PRINTS" id="PR00420">
    <property type="entry name" value="RNGMNOXGNASE"/>
</dbReference>
<evidence type="ECO:0000313" key="8">
    <source>
        <dbReference type="Proteomes" id="UP001215712"/>
    </source>
</evidence>
<keyword evidence="3" id="KW-0274">FAD</keyword>
<sequence>MTMIKKAIMIGAGPAGLAAALRLKKASGIDCTIYEIRKKPATIGGAVNIPPNGVRLFNELGLYDALNTRASSASVMTIAPTDKTPLFEYDIGEACKNTTGFGVWRVLRADIIEVLLAAVQHEGIPVVFGKTLTEVLEAPETVKITFDDGTVDSAGILLGCDGIHSSVRKLHVDPVIEPEYSGVSNMFAILPTIALVAPSTTKPAIQMTFISDGLFSVVPCTASGDQLYWVYSRRIEIPGDEDSRDGWEAFGQKAIQELKTGMFDALKDVTGQWGDAIRGLISATDTIKFYPIYKMSPSCRWSTGRCILLGDAAHAMQPHLGQGTSMALEDVFLLSRLLESGPAQLDESFRRYEELRRP</sequence>
<reference evidence="7" key="1">
    <citation type="journal article" date="2023" name="IMA Fungus">
        <title>Comparative genomic study of the Penicillium genus elucidates a diverse pangenome and 15 lateral gene transfer events.</title>
        <authorList>
            <person name="Petersen C."/>
            <person name="Sorensen T."/>
            <person name="Nielsen M.R."/>
            <person name="Sondergaard T.E."/>
            <person name="Sorensen J.L."/>
            <person name="Fitzpatrick D.A."/>
            <person name="Frisvad J.C."/>
            <person name="Nielsen K.L."/>
        </authorList>
    </citation>
    <scope>NUCLEOTIDE SEQUENCE</scope>
    <source>
        <strain evidence="7">IBT 17514</strain>
    </source>
</reference>
<dbReference type="SUPFAM" id="SSF51905">
    <property type="entry name" value="FAD/NAD(P)-binding domain"/>
    <property type="match status" value="1"/>
</dbReference>
<keyword evidence="4" id="KW-0560">Oxidoreductase</keyword>
<dbReference type="AlphaFoldDB" id="A0AAD6HMT2"/>